<evidence type="ECO:0000313" key="1">
    <source>
        <dbReference type="EMBL" id="GBO25561.1"/>
    </source>
</evidence>
<dbReference type="AlphaFoldDB" id="A0A4Y2VLQ9"/>
<comment type="caution">
    <text evidence="1">The sequence shown here is derived from an EMBL/GenBank/DDBJ whole genome shotgun (WGS) entry which is preliminary data.</text>
</comment>
<organism evidence="1 2">
    <name type="scientific">Araneus ventricosus</name>
    <name type="common">Orbweaver spider</name>
    <name type="synonym">Epeira ventricosa</name>
    <dbReference type="NCBI Taxonomy" id="182803"/>
    <lineage>
        <taxon>Eukaryota</taxon>
        <taxon>Metazoa</taxon>
        <taxon>Ecdysozoa</taxon>
        <taxon>Arthropoda</taxon>
        <taxon>Chelicerata</taxon>
        <taxon>Arachnida</taxon>
        <taxon>Araneae</taxon>
        <taxon>Araneomorphae</taxon>
        <taxon>Entelegynae</taxon>
        <taxon>Araneoidea</taxon>
        <taxon>Araneidae</taxon>
        <taxon>Araneus</taxon>
    </lineage>
</organism>
<dbReference type="EMBL" id="BGPR01048551">
    <property type="protein sequence ID" value="GBO25561.1"/>
    <property type="molecule type" value="Genomic_DNA"/>
</dbReference>
<reference evidence="1 2" key="1">
    <citation type="journal article" date="2019" name="Sci. Rep.">
        <title>Orb-weaving spider Araneus ventricosus genome elucidates the spidroin gene catalogue.</title>
        <authorList>
            <person name="Kono N."/>
            <person name="Nakamura H."/>
            <person name="Ohtoshi R."/>
            <person name="Moran D.A.P."/>
            <person name="Shinohara A."/>
            <person name="Yoshida Y."/>
            <person name="Fujiwara M."/>
            <person name="Mori M."/>
            <person name="Tomita M."/>
            <person name="Arakawa K."/>
        </authorList>
    </citation>
    <scope>NUCLEOTIDE SEQUENCE [LARGE SCALE GENOMIC DNA]</scope>
</reference>
<dbReference type="Proteomes" id="UP000499080">
    <property type="component" value="Unassembled WGS sequence"/>
</dbReference>
<accession>A0A4Y2VLQ9</accession>
<name>A0A4Y2VLQ9_ARAVE</name>
<gene>
    <name evidence="1" type="ORF">AVEN_86528_1</name>
</gene>
<keyword evidence="2" id="KW-1185">Reference proteome</keyword>
<evidence type="ECO:0000313" key="2">
    <source>
        <dbReference type="Proteomes" id="UP000499080"/>
    </source>
</evidence>
<proteinExistence type="predicted"/>
<sequence length="87" mass="9795">MDTITYEAKYNGNIADNLAKEGTIMPQAYCRTLRACNELYPEEGLCYVLGGILQFIHDIMVKAHEGATMLLRGLGKTKQFWLASHRS</sequence>
<protein>
    <submittedName>
        <fullName evidence="1">Uncharacterized protein</fullName>
    </submittedName>
</protein>